<comment type="caution">
    <text evidence="1">The sequence shown here is derived from an EMBL/GenBank/DDBJ whole genome shotgun (WGS) entry which is preliminary data.</text>
</comment>
<proteinExistence type="predicted"/>
<protein>
    <submittedName>
        <fullName evidence="1">Uncharacterized protein</fullName>
    </submittedName>
</protein>
<accession>A0ACC1Q114</accession>
<organism evidence="1 2">
    <name type="scientific">Trametes sanguinea</name>
    <dbReference type="NCBI Taxonomy" id="158606"/>
    <lineage>
        <taxon>Eukaryota</taxon>
        <taxon>Fungi</taxon>
        <taxon>Dikarya</taxon>
        <taxon>Basidiomycota</taxon>
        <taxon>Agaricomycotina</taxon>
        <taxon>Agaricomycetes</taxon>
        <taxon>Polyporales</taxon>
        <taxon>Polyporaceae</taxon>
        <taxon>Trametes</taxon>
    </lineage>
</organism>
<name>A0ACC1Q114_9APHY</name>
<reference evidence="1" key="1">
    <citation type="submission" date="2022-08" db="EMBL/GenBank/DDBJ databases">
        <title>Genome Sequence of Pycnoporus sanguineus.</title>
        <authorList>
            <person name="Buettner E."/>
        </authorList>
    </citation>
    <scope>NUCLEOTIDE SEQUENCE</scope>
    <source>
        <strain evidence="1">CG-C14</strain>
    </source>
</reference>
<evidence type="ECO:0000313" key="1">
    <source>
        <dbReference type="EMBL" id="KAJ3006940.1"/>
    </source>
</evidence>
<keyword evidence="2" id="KW-1185">Reference proteome</keyword>
<dbReference type="EMBL" id="JANSHE010000802">
    <property type="protein sequence ID" value="KAJ3006940.1"/>
    <property type="molecule type" value="Genomic_DNA"/>
</dbReference>
<dbReference type="Proteomes" id="UP001144978">
    <property type="component" value="Unassembled WGS sequence"/>
</dbReference>
<gene>
    <name evidence="1" type="ORF">NUW54_g3741</name>
</gene>
<evidence type="ECO:0000313" key="2">
    <source>
        <dbReference type="Proteomes" id="UP001144978"/>
    </source>
</evidence>
<sequence>MPRGDTAACLPRVDRLILPFTSSTIPPTTMAESICGSSPPHSAEARMPSKRSRGYPTTVDDSDIHTVQTEAPPYRNLVSVTNIWRRIGSGSKASQRCSNPKMQNSTAALGAPPGTFGYFDSKSGPAEDIVHERKRKFRRRLEQAHLVEASTEDAVCSGIPPYLVETNSQESSGMARTPVNATGFVTPHLPHQAPPSQYVHNASSLSILSPTRSRQFLPATSQTPMQVA</sequence>